<dbReference type="Proteomes" id="UP000027120">
    <property type="component" value="Unassembled WGS sequence"/>
</dbReference>
<organism evidence="1 2">
    <name type="scientific">Citrus sinensis</name>
    <name type="common">Sweet orange</name>
    <name type="synonym">Citrus aurantium var. sinensis</name>
    <dbReference type="NCBI Taxonomy" id="2711"/>
    <lineage>
        <taxon>Eukaryota</taxon>
        <taxon>Viridiplantae</taxon>
        <taxon>Streptophyta</taxon>
        <taxon>Embryophyta</taxon>
        <taxon>Tracheophyta</taxon>
        <taxon>Spermatophyta</taxon>
        <taxon>Magnoliopsida</taxon>
        <taxon>eudicotyledons</taxon>
        <taxon>Gunneridae</taxon>
        <taxon>Pentapetalae</taxon>
        <taxon>rosids</taxon>
        <taxon>malvids</taxon>
        <taxon>Sapindales</taxon>
        <taxon>Rutaceae</taxon>
        <taxon>Aurantioideae</taxon>
        <taxon>Citrus</taxon>
    </lineage>
</organism>
<name>A0A067EQ99_CITSI</name>
<dbReference type="AlphaFoldDB" id="A0A067EQ99"/>
<dbReference type="EMBL" id="KK785015">
    <property type="protein sequence ID" value="KDO53387.1"/>
    <property type="molecule type" value="Genomic_DNA"/>
</dbReference>
<accession>A0A067EQ99</accession>
<evidence type="ECO:0000313" key="1">
    <source>
        <dbReference type="EMBL" id="KDO53387.1"/>
    </source>
</evidence>
<protein>
    <submittedName>
        <fullName evidence="1">Uncharacterized protein</fullName>
    </submittedName>
</protein>
<gene>
    <name evidence="1" type="ORF">CISIN_1g035468mg</name>
</gene>
<reference evidence="1 2" key="1">
    <citation type="submission" date="2014-04" db="EMBL/GenBank/DDBJ databases">
        <authorList>
            <consortium name="International Citrus Genome Consortium"/>
            <person name="Gmitter F."/>
            <person name="Chen C."/>
            <person name="Farmerie W."/>
            <person name="Harkins T."/>
            <person name="Desany B."/>
            <person name="Mohiuddin M."/>
            <person name="Kodira C."/>
            <person name="Borodovsky M."/>
            <person name="Lomsadze A."/>
            <person name="Burns P."/>
            <person name="Jenkins J."/>
            <person name="Prochnik S."/>
            <person name="Shu S."/>
            <person name="Chapman J."/>
            <person name="Pitluck S."/>
            <person name="Schmutz J."/>
            <person name="Rokhsar D."/>
        </authorList>
    </citation>
    <scope>NUCLEOTIDE SEQUENCE</scope>
</reference>
<keyword evidence="2" id="KW-1185">Reference proteome</keyword>
<evidence type="ECO:0000313" key="2">
    <source>
        <dbReference type="Proteomes" id="UP000027120"/>
    </source>
</evidence>
<sequence length="63" mass="7483">MIGIQKQINPYNSVDPFSGGFSKRLIVDGFEFKYRNLFTPYVYHTWTNFFLKEKSLGSCQFYL</sequence>
<proteinExistence type="predicted"/>